<evidence type="ECO:0000256" key="15">
    <source>
        <dbReference type="SAM" id="Phobius"/>
    </source>
</evidence>
<dbReference type="GO" id="GO:0016020">
    <property type="term" value="C:membrane"/>
    <property type="evidence" value="ECO:0007669"/>
    <property type="project" value="UniProtKB-SubCell"/>
</dbReference>
<accession>A0A067DWD8</accession>
<evidence type="ECO:0000256" key="11">
    <source>
        <dbReference type="ARBA" id="ARBA00022989"/>
    </source>
</evidence>
<evidence type="ECO:0000313" key="17">
    <source>
        <dbReference type="EMBL" id="KDO43327.1"/>
    </source>
</evidence>
<keyword evidence="8" id="KW-0547">Nucleotide-binding</keyword>
<dbReference type="EMBL" id="KK785385">
    <property type="protein sequence ID" value="KDO43327.1"/>
    <property type="molecule type" value="Genomic_DNA"/>
</dbReference>
<organism evidence="17 18">
    <name type="scientific">Citrus sinensis</name>
    <name type="common">Sweet orange</name>
    <name type="synonym">Citrus aurantium var. sinensis</name>
    <dbReference type="NCBI Taxonomy" id="2711"/>
    <lineage>
        <taxon>Eukaryota</taxon>
        <taxon>Viridiplantae</taxon>
        <taxon>Streptophyta</taxon>
        <taxon>Embryophyta</taxon>
        <taxon>Tracheophyta</taxon>
        <taxon>Spermatophyta</taxon>
        <taxon>Magnoliopsida</taxon>
        <taxon>eudicotyledons</taxon>
        <taxon>Gunneridae</taxon>
        <taxon>Pentapetalae</taxon>
        <taxon>rosids</taxon>
        <taxon>malvids</taxon>
        <taxon>Sapindales</taxon>
        <taxon>Rutaceae</taxon>
        <taxon>Aurantioideae</taxon>
        <taxon>Citrus</taxon>
    </lineage>
</organism>
<evidence type="ECO:0000256" key="3">
    <source>
        <dbReference type="ARBA" id="ARBA00022527"/>
    </source>
</evidence>
<dbReference type="SUPFAM" id="SSF56112">
    <property type="entry name" value="Protein kinase-like (PK-like)"/>
    <property type="match status" value="1"/>
</dbReference>
<feature type="domain" description="Protein kinase" evidence="16">
    <location>
        <begin position="174"/>
        <end position="391"/>
    </location>
</feature>
<protein>
    <recommendedName>
        <fullName evidence="2">non-specific serine/threonine protein kinase</fullName>
        <ecNumber evidence="2">2.7.11.1</ecNumber>
    </recommendedName>
</protein>
<gene>
    <name evidence="17" type="ORF">CISIN_1g037624mg</name>
</gene>
<sequence>TIPLEIGSLRNLVSLYLSGNNLTGSIPSSLGRLTSCTLTLSNNKLSGSIPSEIGNLQELSHLDSRHIFIKGTIPYPLGVLPLSYLDLSFNDLSGGIPKHLTTKLRRKVTRLISIVLSINAFLTFLILGILFFLRCKKNKIITKRNSIRRDNEFSVWNFDGRFVFGDIIEATEDFDIKYCFGTGGYGSVYIAQLTSSKVIALKKLHHWENEEPASTRSFQNEVDILYPKYDIETLLSFMDFVCIKDACFWFMNTWRGEACSVFCTMIMKPLSWIGLRELEAFVADFGMTMHLYCDSSNLTLLAGTYGYEKCDVYSFGVVALEILMGRQPGELLSSLSSSSSSDQNIMLLDVLDPRLSPPVDRMVVRDIVLVSTILFACLRSNPKTPMQKPFHEISISELRNQEMYFIEK</sequence>
<keyword evidence="4" id="KW-0433">Leucine-rich repeat</keyword>
<dbReference type="Gene3D" id="3.30.200.20">
    <property type="entry name" value="Phosphorylase Kinase, domain 1"/>
    <property type="match status" value="1"/>
</dbReference>
<dbReference type="AlphaFoldDB" id="A0A067DWD8"/>
<dbReference type="InterPro" id="IPR000719">
    <property type="entry name" value="Prot_kinase_dom"/>
</dbReference>
<keyword evidence="3" id="KW-0723">Serine/threonine-protein kinase</keyword>
<comment type="catalytic activity">
    <reaction evidence="13">
        <text>L-threonyl-[protein] + ATP = O-phospho-L-threonyl-[protein] + ADP + H(+)</text>
        <dbReference type="Rhea" id="RHEA:46608"/>
        <dbReference type="Rhea" id="RHEA-COMP:11060"/>
        <dbReference type="Rhea" id="RHEA-COMP:11605"/>
        <dbReference type="ChEBI" id="CHEBI:15378"/>
        <dbReference type="ChEBI" id="CHEBI:30013"/>
        <dbReference type="ChEBI" id="CHEBI:30616"/>
        <dbReference type="ChEBI" id="CHEBI:61977"/>
        <dbReference type="ChEBI" id="CHEBI:456216"/>
        <dbReference type="EC" id="2.7.11.1"/>
    </reaction>
</comment>
<evidence type="ECO:0000256" key="13">
    <source>
        <dbReference type="ARBA" id="ARBA00047899"/>
    </source>
</evidence>
<dbReference type="SUPFAM" id="SSF52058">
    <property type="entry name" value="L domain-like"/>
    <property type="match status" value="1"/>
</dbReference>
<evidence type="ECO:0000256" key="6">
    <source>
        <dbReference type="ARBA" id="ARBA00022692"/>
    </source>
</evidence>
<dbReference type="InterPro" id="IPR051420">
    <property type="entry name" value="Ser_Thr_Kinases_DiverseReg"/>
</dbReference>
<comment type="subcellular location">
    <subcellularLocation>
        <location evidence="1">Membrane</location>
    </subcellularLocation>
</comment>
<dbReference type="Pfam" id="PF00560">
    <property type="entry name" value="LRR_1"/>
    <property type="match status" value="3"/>
</dbReference>
<keyword evidence="5" id="KW-0808">Transferase</keyword>
<evidence type="ECO:0000256" key="12">
    <source>
        <dbReference type="ARBA" id="ARBA00023136"/>
    </source>
</evidence>
<evidence type="ECO:0000256" key="9">
    <source>
        <dbReference type="ARBA" id="ARBA00022777"/>
    </source>
</evidence>
<dbReference type="EC" id="2.7.11.1" evidence="2"/>
<dbReference type="InterPro" id="IPR032675">
    <property type="entry name" value="LRR_dom_sf"/>
</dbReference>
<dbReference type="Gene3D" id="3.80.10.10">
    <property type="entry name" value="Ribonuclease Inhibitor"/>
    <property type="match status" value="1"/>
</dbReference>
<keyword evidence="9" id="KW-0418">Kinase</keyword>
<dbReference type="GO" id="GO:0005524">
    <property type="term" value="F:ATP binding"/>
    <property type="evidence" value="ECO:0007669"/>
    <property type="project" value="UniProtKB-KW"/>
</dbReference>
<evidence type="ECO:0000256" key="10">
    <source>
        <dbReference type="ARBA" id="ARBA00022840"/>
    </source>
</evidence>
<dbReference type="SMR" id="A0A067DWD8"/>
<keyword evidence="11 15" id="KW-1133">Transmembrane helix</keyword>
<name>A0A067DWD8_CITSI</name>
<evidence type="ECO:0000256" key="1">
    <source>
        <dbReference type="ARBA" id="ARBA00004370"/>
    </source>
</evidence>
<evidence type="ECO:0000259" key="16">
    <source>
        <dbReference type="SMART" id="SM00220"/>
    </source>
</evidence>
<comment type="catalytic activity">
    <reaction evidence="14">
        <text>L-seryl-[protein] + ATP = O-phospho-L-seryl-[protein] + ADP + H(+)</text>
        <dbReference type="Rhea" id="RHEA:17989"/>
        <dbReference type="Rhea" id="RHEA-COMP:9863"/>
        <dbReference type="Rhea" id="RHEA-COMP:11604"/>
        <dbReference type="ChEBI" id="CHEBI:15378"/>
        <dbReference type="ChEBI" id="CHEBI:29999"/>
        <dbReference type="ChEBI" id="CHEBI:30616"/>
        <dbReference type="ChEBI" id="CHEBI:83421"/>
        <dbReference type="ChEBI" id="CHEBI:456216"/>
        <dbReference type="EC" id="2.7.11.1"/>
    </reaction>
</comment>
<reference evidence="17 18" key="1">
    <citation type="submission" date="2014-04" db="EMBL/GenBank/DDBJ databases">
        <authorList>
            <consortium name="International Citrus Genome Consortium"/>
            <person name="Gmitter F."/>
            <person name="Chen C."/>
            <person name="Farmerie W."/>
            <person name="Harkins T."/>
            <person name="Desany B."/>
            <person name="Mohiuddin M."/>
            <person name="Kodira C."/>
            <person name="Borodovsky M."/>
            <person name="Lomsadze A."/>
            <person name="Burns P."/>
            <person name="Jenkins J."/>
            <person name="Prochnik S."/>
            <person name="Shu S."/>
            <person name="Chapman J."/>
            <person name="Pitluck S."/>
            <person name="Schmutz J."/>
            <person name="Rokhsar D."/>
        </authorList>
    </citation>
    <scope>NUCLEOTIDE SEQUENCE</scope>
</reference>
<dbReference type="Gene3D" id="1.10.510.10">
    <property type="entry name" value="Transferase(Phosphotransferase) domain 1"/>
    <property type="match status" value="1"/>
</dbReference>
<feature type="non-terminal residue" evidence="17">
    <location>
        <position position="1"/>
    </location>
</feature>
<dbReference type="Proteomes" id="UP000027120">
    <property type="component" value="Unassembled WGS sequence"/>
</dbReference>
<keyword evidence="7" id="KW-0677">Repeat</keyword>
<evidence type="ECO:0000256" key="8">
    <source>
        <dbReference type="ARBA" id="ARBA00022741"/>
    </source>
</evidence>
<keyword evidence="10" id="KW-0067">ATP-binding</keyword>
<dbReference type="STRING" id="2711.A0A067DWD8"/>
<evidence type="ECO:0000256" key="2">
    <source>
        <dbReference type="ARBA" id="ARBA00012513"/>
    </source>
</evidence>
<dbReference type="InterPro" id="IPR011009">
    <property type="entry name" value="Kinase-like_dom_sf"/>
</dbReference>
<dbReference type="InterPro" id="IPR001611">
    <property type="entry name" value="Leu-rich_rpt"/>
</dbReference>
<proteinExistence type="predicted"/>
<feature type="transmembrane region" description="Helical" evidence="15">
    <location>
        <begin position="111"/>
        <end position="133"/>
    </location>
</feature>
<dbReference type="SMART" id="SM00220">
    <property type="entry name" value="S_TKc"/>
    <property type="match status" value="1"/>
</dbReference>
<keyword evidence="6 15" id="KW-0812">Transmembrane</keyword>
<evidence type="ECO:0000256" key="5">
    <source>
        <dbReference type="ARBA" id="ARBA00022679"/>
    </source>
</evidence>
<evidence type="ECO:0000256" key="7">
    <source>
        <dbReference type="ARBA" id="ARBA00022737"/>
    </source>
</evidence>
<dbReference type="PANTHER" id="PTHR48005">
    <property type="entry name" value="LEUCINE RICH REPEAT KINASE 2"/>
    <property type="match status" value="1"/>
</dbReference>
<evidence type="ECO:0000313" key="18">
    <source>
        <dbReference type="Proteomes" id="UP000027120"/>
    </source>
</evidence>
<keyword evidence="12 15" id="KW-0472">Membrane</keyword>
<dbReference type="GO" id="GO:0004672">
    <property type="term" value="F:protein kinase activity"/>
    <property type="evidence" value="ECO:0000318"/>
    <property type="project" value="GO_Central"/>
</dbReference>
<dbReference type="GO" id="GO:0004674">
    <property type="term" value="F:protein serine/threonine kinase activity"/>
    <property type="evidence" value="ECO:0007669"/>
    <property type="project" value="UniProtKB-KW"/>
</dbReference>
<evidence type="ECO:0000256" key="4">
    <source>
        <dbReference type="ARBA" id="ARBA00022614"/>
    </source>
</evidence>
<dbReference type="PANTHER" id="PTHR48005:SF86">
    <property type="entry name" value="LEUCINE-RICH REPEAT-CONTAINING N-TERMINAL PLANT-TYPE DOMAIN-CONTAINING PROTEIN"/>
    <property type="match status" value="1"/>
</dbReference>
<evidence type="ECO:0000256" key="14">
    <source>
        <dbReference type="ARBA" id="ARBA00048679"/>
    </source>
</evidence>
<keyword evidence="18" id="KW-1185">Reference proteome</keyword>